<keyword evidence="3" id="KW-1185">Reference proteome</keyword>
<gene>
    <name evidence="2" type="ORF">FRZ32_01410</name>
</gene>
<dbReference type="AlphaFoldDB" id="A0A5C6TPI0"/>
<dbReference type="SMART" id="SM00852">
    <property type="entry name" value="MoCF_biosynth"/>
    <property type="match status" value="1"/>
</dbReference>
<reference evidence="2 3" key="1">
    <citation type="journal article" date="2015" name="J. Microbiol.">
        <title>Sphingosinicella ginsenosidimutans sp. nov., with ginsenoside converting activity.</title>
        <authorList>
            <person name="Kim J.K."/>
            <person name="Kang M.S."/>
            <person name="Park S.C."/>
            <person name="Kim K.M."/>
            <person name="Choi K."/>
            <person name="Yoon M.H."/>
            <person name="Im W.T."/>
        </authorList>
    </citation>
    <scope>NUCLEOTIDE SEQUENCE [LARGE SCALE GENOMIC DNA]</scope>
    <source>
        <strain evidence="2 3">BS-11</strain>
    </source>
</reference>
<dbReference type="Gene3D" id="3.40.980.10">
    <property type="entry name" value="MoaB/Mog-like domain"/>
    <property type="match status" value="1"/>
</dbReference>
<dbReference type="Pfam" id="PF00994">
    <property type="entry name" value="MoCF_biosynth"/>
    <property type="match status" value="1"/>
</dbReference>
<organism evidence="2 3">
    <name type="scientific">Allosphingosinicella ginsenosidimutans</name>
    <dbReference type="NCBI Taxonomy" id="1176539"/>
    <lineage>
        <taxon>Bacteria</taxon>
        <taxon>Pseudomonadati</taxon>
        <taxon>Pseudomonadota</taxon>
        <taxon>Alphaproteobacteria</taxon>
        <taxon>Sphingomonadales</taxon>
        <taxon>Sphingomonadaceae</taxon>
        <taxon>Allosphingosinicella</taxon>
    </lineage>
</organism>
<accession>A0A5C6TPI0</accession>
<dbReference type="InterPro" id="IPR050101">
    <property type="entry name" value="CinA"/>
</dbReference>
<dbReference type="InterPro" id="IPR036425">
    <property type="entry name" value="MoaB/Mog-like_dom_sf"/>
</dbReference>
<dbReference type="Pfam" id="PF24102">
    <property type="entry name" value="FLAD1_M"/>
    <property type="match status" value="1"/>
</dbReference>
<dbReference type="PANTHER" id="PTHR13939:SF0">
    <property type="entry name" value="NMN AMIDOHYDROLASE-LIKE PROTEIN YFAY"/>
    <property type="match status" value="1"/>
</dbReference>
<dbReference type="OrthoDB" id="9801454at2"/>
<name>A0A5C6TPI0_9SPHN</name>
<comment type="caution">
    <text evidence="2">The sequence shown here is derived from an EMBL/GenBank/DDBJ whole genome shotgun (WGS) entry which is preliminary data.</text>
</comment>
<evidence type="ECO:0000259" key="1">
    <source>
        <dbReference type="SMART" id="SM00852"/>
    </source>
</evidence>
<dbReference type="Proteomes" id="UP000321249">
    <property type="component" value="Unassembled WGS sequence"/>
</dbReference>
<proteinExistence type="predicted"/>
<dbReference type="InterPro" id="IPR001453">
    <property type="entry name" value="MoaB/Mog_dom"/>
</dbReference>
<feature type="domain" description="MoaB/Mog" evidence="1">
    <location>
        <begin position="45"/>
        <end position="207"/>
    </location>
</feature>
<dbReference type="EMBL" id="VOQQ01000001">
    <property type="protein sequence ID" value="TXC62427.1"/>
    <property type="molecule type" value="Genomic_DNA"/>
</dbReference>
<sequence>MRGPLVVEALPFFVRWVKSGAQRASQGPVREEGPALTRERIWTAALVVIGDEILSGRTQDRNVAQLATWLNLQGIRLTEVRIVADDMARIGEAVTALAGANDYLFTTGGIGPTHDDITVDAIAAALGLPVIVHPRAREILEAYYATRGGLTEARLRMARTPEGAELIENRMSGAPGIRVGNIFILAGIPHIAGMMLEGLTGRIEGGRPLLSRTIGCWTAESEVADLLRETEAAHAGCQIGSYPFFKEGRVGANFVIRSADHRALEACVDDLARRLAAAGRETVAGGIST</sequence>
<evidence type="ECO:0000313" key="3">
    <source>
        <dbReference type="Proteomes" id="UP000321249"/>
    </source>
</evidence>
<dbReference type="InterPro" id="IPR056596">
    <property type="entry name" value="FLAD1_M"/>
</dbReference>
<evidence type="ECO:0000313" key="2">
    <source>
        <dbReference type="EMBL" id="TXC62427.1"/>
    </source>
</evidence>
<dbReference type="PANTHER" id="PTHR13939">
    <property type="entry name" value="NICOTINAMIDE-NUCLEOTIDE AMIDOHYDROLASE PNCC"/>
    <property type="match status" value="1"/>
</dbReference>
<dbReference type="CDD" id="cd00885">
    <property type="entry name" value="cinA"/>
    <property type="match status" value="1"/>
</dbReference>
<dbReference type="SUPFAM" id="SSF53218">
    <property type="entry name" value="Molybdenum cofactor biosynthesis proteins"/>
    <property type="match status" value="1"/>
</dbReference>
<protein>
    <submittedName>
        <fullName evidence="2">Competence/damage-inducible protein A</fullName>
    </submittedName>
</protein>